<feature type="compositionally biased region" description="Low complexity" evidence="1">
    <location>
        <begin position="1"/>
        <end position="14"/>
    </location>
</feature>
<accession>A0A9N7R6H3</accession>
<dbReference type="AlphaFoldDB" id="A0A9N7R6H3"/>
<evidence type="ECO:0000256" key="1">
    <source>
        <dbReference type="SAM" id="MobiDB-lite"/>
    </source>
</evidence>
<dbReference type="Proteomes" id="UP001153555">
    <property type="component" value="Unassembled WGS sequence"/>
</dbReference>
<feature type="region of interest" description="Disordered" evidence="1">
    <location>
        <begin position="1"/>
        <end position="54"/>
    </location>
</feature>
<feature type="compositionally biased region" description="Polar residues" evidence="1">
    <location>
        <begin position="15"/>
        <end position="24"/>
    </location>
</feature>
<evidence type="ECO:0000313" key="2">
    <source>
        <dbReference type="EMBL" id="CAA0813821.1"/>
    </source>
</evidence>
<protein>
    <submittedName>
        <fullName evidence="2">Uncharacterized protein</fullName>
    </submittedName>
</protein>
<name>A0A9N7R6H3_STRHE</name>
<gene>
    <name evidence="2" type="ORF">SHERM_14212</name>
</gene>
<proteinExistence type="predicted"/>
<organism evidence="2 3">
    <name type="scientific">Striga hermonthica</name>
    <name type="common">Purple witchweed</name>
    <name type="synonym">Buchnera hermonthica</name>
    <dbReference type="NCBI Taxonomy" id="68872"/>
    <lineage>
        <taxon>Eukaryota</taxon>
        <taxon>Viridiplantae</taxon>
        <taxon>Streptophyta</taxon>
        <taxon>Embryophyta</taxon>
        <taxon>Tracheophyta</taxon>
        <taxon>Spermatophyta</taxon>
        <taxon>Magnoliopsida</taxon>
        <taxon>eudicotyledons</taxon>
        <taxon>Gunneridae</taxon>
        <taxon>Pentapetalae</taxon>
        <taxon>asterids</taxon>
        <taxon>lamiids</taxon>
        <taxon>Lamiales</taxon>
        <taxon>Orobanchaceae</taxon>
        <taxon>Buchnereae</taxon>
        <taxon>Striga</taxon>
    </lineage>
</organism>
<dbReference type="EMBL" id="CACSLK010012143">
    <property type="protein sequence ID" value="CAA0813821.1"/>
    <property type="molecule type" value="Genomic_DNA"/>
</dbReference>
<sequence length="155" mass="16912">RTGGSSQTSTLSQTHSNLRQSGDPSNAIPEEEVAADKSPSKASEDHPMANLPRDNMSVALVLSSEVNECNDVPMIQGEDQIRRHGKQLVVVEDRGSAHKLENIKGKGTDIVEEGVKITSMELTKLNTSTWKRKKSTSGRLQRAMKTDSEGNILML</sequence>
<comment type="caution">
    <text evidence="2">The sequence shown here is derived from an EMBL/GenBank/DDBJ whole genome shotgun (WGS) entry which is preliminary data.</text>
</comment>
<reference evidence="2" key="1">
    <citation type="submission" date="2019-12" db="EMBL/GenBank/DDBJ databases">
        <authorList>
            <person name="Scholes J."/>
        </authorList>
    </citation>
    <scope>NUCLEOTIDE SEQUENCE</scope>
</reference>
<feature type="non-terminal residue" evidence="2">
    <location>
        <position position="155"/>
    </location>
</feature>
<evidence type="ECO:0000313" key="3">
    <source>
        <dbReference type="Proteomes" id="UP001153555"/>
    </source>
</evidence>
<keyword evidence="3" id="KW-1185">Reference proteome</keyword>
<feature type="non-terminal residue" evidence="2">
    <location>
        <position position="1"/>
    </location>
</feature>
<feature type="compositionally biased region" description="Basic and acidic residues" evidence="1">
    <location>
        <begin position="34"/>
        <end position="47"/>
    </location>
</feature>